<dbReference type="InterPro" id="IPR036259">
    <property type="entry name" value="MFS_trans_sf"/>
</dbReference>
<feature type="transmembrane region" description="Helical" evidence="4">
    <location>
        <begin position="46"/>
        <end position="66"/>
    </location>
</feature>
<dbReference type="InterPro" id="IPR050327">
    <property type="entry name" value="Proton-linked_MCT"/>
</dbReference>
<evidence type="ECO:0000313" key="6">
    <source>
        <dbReference type="EMBL" id="KAK5053778.1"/>
    </source>
</evidence>
<dbReference type="GO" id="GO:0016020">
    <property type="term" value="C:membrane"/>
    <property type="evidence" value="ECO:0007669"/>
    <property type="project" value="UniProtKB-SubCell"/>
</dbReference>
<organism evidence="6 7">
    <name type="scientific">Exophiala bonariae</name>
    <dbReference type="NCBI Taxonomy" id="1690606"/>
    <lineage>
        <taxon>Eukaryota</taxon>
        <taxon>Fungi</taxon>
        <taxon>Dikarya</taxon>
        <taxon>Ascomycota</taxon>
        <taxon>Pezizomycotina</taxon>
        <taxon>Eurotiomycetes</taxon>
        <taxon>Chaetothyriomycetidae</taxon>
        <taxon>Chaetothyriales</taxon>
        <taxon>Herpotrichiellaceae</taxon>
        <taxon>Exophiala</taxon>
    </lineage>
</organism>
<feature type="transmembrane region" description="Helical" evidence="4">
    <location>
        <begin position="174"/>
        <end position="198"/>
    </location>
</feature>
<gene>
    <name evidence="6" type="ORF">LTR84_001739</name>
</gene>
<feature type="transmembrane region" description="Helical" evidence="4">
    <location>
        <begin position="86"/>
        <end position="104"/>
    </location>
</feature>
<dbReference type="AlphaFoldDB" id="A0AAV9NBB8"/>
<feature type="region of interest" description="Disordered" evidence="3">
    <location>
        <begin position="1"/>
        <end position="21"/>
    </location>
</feature>
<dbReference type="InterPro" id="IPR020846">
    <property type="entry name" value="MFS_dom"/>
</dbReference>
<dbReference type="GeneID" id="89969955"/>
<protein>
    <recommendedName>
        <fullName evidence="5">Major facilitator superfamily (MFS) profile domain-containing protein</fullName>
    </recommendedName>
</protein>
<feature type="transmembrane region" description="Helical" evidence="4">
    <location>
        <begin position="210"/>
        <end position="233"/>
    </location>
</feature>
<dbReference type="Pfam" id="PF07690">
    <property type="entry name" value="MFS_1"/>
    <property type="match status" value="1"/>
</dbReference>
<dbReference type="RefSeq" id="XP_064706903.1">
    <property type="nucleotide sequence ID" value="XM_064845358.1"/>
</dbReference>
<dbReference type="PANTHER" id="PTHR11360:SF252">
    <property type="entry name" value="MAJOR FACILITATOR SUPERFAMILY (MFS) PROFILE DOMAIN-CONTAINING PROTEIN-RELATED"/>
    <property type="match status" value="1"/>
</dbReference>
<keyword evidence="4" id="KW-0812">Transmembrane</keyword>
<dbReference type="PANTHER" id="PTHR11360">
    <property type="entry name" value="MONOCARBOXYLATE TRANSPORTER"/>
    <property type="match status" value="1"/>
</dbReference>
<reference evidence="6 7" key="1">
    <citation type="submission" date="2023-08" db="EMBL/GenBank/DDBJ databases">
        <title>Black Yeasts Isolated from many extreme environments.</title>
        <authorList>
            <person name="Coleine C."/>
            <person name="Stajich J.E."/>
            <person name="Selbmann L."/>
        </authorList>
    </citation>
    <scope>NUCLEOTIDE SEQUENCE [LARGE SCALE GENOMIC DNA]</scope>
    <source>
        <strain evidence="6 7">CCFEE 5792</strain>
    </source>
</reference>
<feature type="domain" description="Major facilitator superfamily (MFS) profile" evidence="5">
    <location>
        <begin position="45"/>
        <end position="443"/>
    </location>
</feature>
<feature type="transmembrane region" description="Helical" evidence="4">
    <location>
        <begin position="412"/>
        <end position="437"/>
    </location>
</feature>
<feature type="compositionally biased region" description="Basic and acidic residues" evidence="3">
    <location>
        <begin position="10"/>
        <end position="19"/>
    </location>
</feature>
<dbReference type="Proteomes" id="UP001358417">
    <property type="component" value="Unassembled WGS sequence"/>
</dbReference>
<feature type="transmembrane region" description="Helical" evidence="4">
    <location>
        <begin position="138"/>
        <end position="162"/>
    </location>
</feature>
<evidence type="ECO:0000256" key="3">
    <source>
        <dbReference type="SAM" id="MobiDB-lite"/>
    </source>
</evidence>
<evidence type="ECO:0000256" key="1">
    <source>
        <dbReference type="ARBA" id="ARBA00004141"/>
    </source>
</evidence>
<dbReference type="EMBL" id="JAVRRD010000011">
    <property type="protein sequence ID" value="KAK5053778.1"/>
    <property type="molecule type" value="Genomic_DNA"/>
</dbReference>
<dbReference type="SUPFAM" id="SSF103473">
    <property type="entry name" value="MFS general substrate transporter"/>
    <property type="match status" value="1"/>
</dbReference>
<comment type="caution">
    <text evidence="6">The sequence shown here is derived from an EMBL/GenBank/DDBJ whole genome shotgun (WGS) entry which is preliminary data.</text>
</comment>
<proteinExistence type="inferred from homology"/>
<dbReference type="Gene3D" id="1.20.1250.20">
    <property type="entry name" value="MFS general substrate transporter like domains"/>
    <property type="match status" value="1"/>
</dbReference>
<dbReference type="InterPro" id="IPR011701">
    <property type="entry name" value="MFS"/>
</dbReference>
<comment type="similarity">
    <text evidence="2">Belongs to the major facilitator superfamily. Monocarboxylate porter (TC 2.A.1.13) family.</text>
</comment>
<feature type="transmembrane region" description="Helical" evidence="4">
    <location>
        <begin position="344"/>
        <end position="369"/>
    </location>
</feature>
<feature type="transmembrane region" description="Helical" evidence="4">
    <location>
        <begin position="111"/>
        <end position="132"/>
    </location>
</feature>
<feature type="transmembrane region" description="Helical" evidence="4">
    <location>
        <begin position="287"/>
        <end position="308"/>
    </location>
</feature>
<evidence type="ECO:0000313" key="7">
    <source>
        <dbReference type="Proteomes" id="UP001358417"/>
    </source>
</evidence>
<accession>A0AAV9NBB8</accession>
<keyword evidence="4" id="KW-0472">Membrane</keyword>
<keyword evidence="7" id="KW-1185">Reference proteome</keyword>
<comment type="subcellular location">
    <subcellularLocation>
        <location evidence="1">Membrane</location>
        <topology evidence="1">Multi-pass membrane protein</topology>
    </subcellularLocation>
</comment>
<dbReference type="PROSITE" id="PS50850">
    <property type="entry name" value="MFS"/>
    <property type="match status" value="1"/>
</dbReference>
<feature type="transmembrane region" description="Helical" evidence="4">
    <location>
        <begin position="254"/>
        <end position="275"/>
    </location>
</feature>
<name>A0AAV9NBB8_9EURO</name>
<evidence type="ECO:0000256" key="2">
    <source>
        <dbReference type="ARBA" id="ARBA00006727"/>
    </source>
</evidence>
<keyword evidence="4" id="KW-1133">Transmembrane helix</keyword>
<evidence type="ECO:0000259" key="5">
    <source>
        <dbReference type="PROSITE" id="PS50850"/>
    </source>
</evidence>
<sequence>MTDTEAQSIPRDRDSEHDVQPTAAPPLLQTLSLVPSNTPQDGGRRAWIQVLGCFLIFFNVWGYPSVWGAFQEYYASNLLSENSPGTIAWIGSTQSTLLILVGILSGPIFDLGYYQTLMFAGAIICVSGVMLVSLATKYWQVMLCQGICVGLGCGMIFIPTLALVTRSFQRRRALAVATVFSGTPVGAIMYGFVFSRLIGPLGYPWTARSLAFMMMGIFAVSLPLVLWGASNTGQITDGRKRRMLDKAALTDPPFWAYTVALSTMSLAYWVPYYYIPTFARSALGTSQAWSSYLLMIAQAASVFGRYFAAIAADHFGVMLTWLVTSVISGAVCLVWIGVTEFKPFIAFCVLWGITSGPLVPLPASIFPVVCPNRNVLGTRLGMSEAIASAFNLIGPPIAGALMRKDEKKTREYLAVQMFAGLILIGGGVQLLYLWWYLVKKRSNKVFI</sequence>
<dbReference type="GO" id="GO:0022857">
    <property type="term" value="F:transmembrane transporter activity"/>
    <property type="evidence" value="ECO:0007669"/>
    <property type="project" value="InterPro"/>
</dbReference>
<feature type="transmembrane region" description="Helical" evidence="4">
    <location>
        <begin position="315"/>
        <end position="338"/>
    </location>
</feature>
<evidence type="ECO:0000256" key="4">
    <source>
        <dbReference type="SAM" id="Phobius"/>
    </source>
</evidence>